<dbReference type="InterPro" id="IPR037490">
    <property type="entry name" value="WAP"/>
</dbReference>
<keyword evidence="1" id="KW-0175">Coiled coil</keyword>
<accession>A0A1S4AYW4</accession>
<dbReference type="KEGG" id="nta:107802801"/>
<dbReference type="STRING" id="4097.A0A1S4AYW4"/>
<feature type="coiled-coil region" evidence="1">
    <location>
        <begin position="719"/>
        <end position="767"/>
    </location>
</feature>
<protein>
    <submittedName>
        <fullName evidence="2">WPP domain-associated protein-like</fullName>
    </submittedName>
</protein>
<feature type="coiled-coil region" evidence="1">
    <location>
        <begin position="474"/>
        <end position="508"/>
    </location>
</feature>
<gene>
    <name evidence="2" type="primary">LOC107802801</name>
</gene>
<dbReference type="RefSeq" id="XP_016481860.1">
    <property type="nucleotide sequence ID" value="XM_016626374.1"/>
</dbReference>
<dbReference type="PANTHER" id="PTHR33883:SF10">
    <property type="entry name" value="WPP DOMAIN-ASSOCIATED PROTEIN"/>
    <property type="match status" value="1"/>
</dbReference>
<proteinExistence type="predicted"/>
<evidence type="ECO:0000313" key="2">
    <source>
        <dbReference type="RefSeq" id="XP_016481860.1"/>
    </source>
</evidence>
<dbReference type="AlphaFoldDB" id="A0A1S4AYW4"/>
<reference evidence="2" key="1">
    <citation type="submission" date="2025-08" db="UniProtKB">
        <authorList>
            <consortium name="RefSeq"/>
        </authorList>
    </citation>
    <scope>IDENTIFICATION</scope>
</reference>
<name>A0A1S4AYW4_TOBAC</name>
<dbReference type="OrthoDB" id="619142at2759"/>
<dbReference type="PANTHER" id="PTHR33883">
    <property type="entry name" value="WPP DOMAIN-ASSOCIATED PROTEIN"/>
    <property type="match status" value="1"/>
</dbReference>
<sequence>MTLFLPTSPSYNNDSKRWYVYLMGITEVLENGGAGNGNGINSCGGNAYVGTSNSGPERMVNGGSGSENLGDEILEDFDLYWEDINDRMMVSRMVSNSVVKGIVRAVEQEADERMISKEMELAKLKEYLQFHDVGLSKTESLGSPVLGDELEGLNSQKHWTSSDVFLEHEKLREILDGLRNSTKDQFKKLKKGIDRVRGFSSFRRSGSCSELVGLGGILREKESESWVHVDKTLKNLKMTMEAIFIRMDEMIQLSKTSMGQWQEEHLIESELDAVVMQSLIRGMQEGFEDKLWDQYHQSRDIRIEKLNEISSLRNGIEIILKSLSSTETGRLTLHGSQDVDHFHRKMSSEHVASSKSIWEEKGWLEDSKSDIPEKFEAASLKHMSREEMVDYFNNMMTKMKREHESILEKKTDDYFALRREYLNLIGRGSIVPHKTDQGEFDFLRKKIPEVILKLDDILVKNKNCPEFTQKAESLDNLKDRIDSLLSENRQLNELLRDKENDVKCMLSEISSAAEKSRQQSFAEVNMLKQIDDINLVVEDLQIAASVREEVYTCFLRDLIRKKGREADESSMEFHIMNGIYDIILREAYINAESTSKFELEDSELECLIVQDLYGVIFSEGIKDAQDKLKELYQDYLNENEGRIFLEMKAIQREYELTLEVEEKEKLKQMIYQLETSVDEKDKLARDASTALAKEKEHFQLVTQELNAVREHASRQQRLVSENNIELDAVKSQLAEALEQIEVLKEVTHQLNQKLVEKVQELKEADDKTKVVLAVSEERQNILALNETKEIEQRKQMETVICTVHELSKMLADFEYRVNGSLETNHARLEHSSCQLNSLAKKTNSLRRTVLLYRQRLEKRCSDLQKAEAEVDLLGDEVDTLLRLLEKIYIALDHYSPVLQHYPGIIEILKLIRKELRGDSAKPVK</sequence>
<dbReference type="OMA" id="CQFNPLV"/>
<organism evidence="2">
    <name type="scientific">Nicotiana tabacum</name>
    <name type="common">Common tobacco</name>
    <dbReference type="NCBI Taxonomy" id="4097"/>
    <lineage>
        <taxon>Eukaryota</taxon>
        <taxon>Viridiplantae</taxon>
        <taxon>Streptophyta</taxon>
        <taxon>Embryophyta</taxon>
        <taxon>Tracheophyta</taxon>
        <taxon>Spermatophyta</taxon>
        <taxon>Magnoliopsida</taxon>
        <taxon>eudicotyledons</taxon>
        <taxon>Gunneridae</taxon>
        <taxon>Pentapetalae</taxon>
        <taxon>asterids</taxon>
        <taxon>lamiids</taxon>
        <taxon>Solanales</taxon>
        <taxon>Solanaceae</taxon>
        <taxon>Nicotianoideae</taxon>
        <taxon>Nicotianeae</taxon>
        <taxon>Nicotiana</taxon>
    </lineage>
</organism>
<dbReference type="SMR" id="A0A1S4AYW4"/>
<dbReference type="PaxDb" id="4097-A0A1S4AYW4"/>
<evidence type="ECO:0000256" key="1">
    <source>
        <dbReference type="SAM" id="Coils"/>
    </source>
</evidence>